<dbReference type="EMBL" id="BGPR01002708">
    <property type="protein sequence ID" value="GBM77756.1"/>
    <property type="molecule type" value="Genomic_DNA"/>
</dbReference>
<dbReference type="Proteomes" id="UP000499080">
    <property type="component" value="Unassembled WGS sequence"/>
</dbReference>
<comment type="caution">
    <text evidence="2">The sequence shown here is derived from an EMBL/GenBank/DDBJ whole genome shotgun (WGS) entry which is preliminary data.</text>
</comment>
<organism evidence="2 3">
    <name type="scientific">Araneus ventricosus</name>
    <name type="common">Orbweaver spider</name>
    <name type="synonym">Epeira ventricosa</name>
    <dbReference type="NCBI Taxonomy" id="182803"/>
    <lineage>
        <taxon>Eukaryota</taxon>
        <taxon>Metazoa</taxon>
        <taxon>Ecdysozoa</taxon>
        <taxon>Arthropoda</taxon>
        <taxon>Chelicerata</taxon>
        <taxon>Arachnida</taxon>
        <taxon>Araneae</taxon>
        <taxon>Araneomorphae</taxon>
        <taxon>Entelegynae</taxon>
        <taxon>Araneoidea</taxon>
        <taxon>Araneidae</taxon>
        <taxon>Araneus</taxon>
    </lineage>
</organism>
<feature type="compositionally biased region" description="Basic and acidic residues" evidence="1">
    <location>
        <begin position="96"/>
        <end position="110"/>
    </location>
</feature>
<accession>A0A4Y2ILA6</accession>
<evidence type="ECO:0000256" key="1">
    <source>
        <dbReference type="SAM" id="MobiDB-lite"/>
    </source>
</evidence>
<evidence type="ECO:0000313" key="3">
    <source>
        <dbReference type="Proteomes" id="UP000499080"/>
    </source>
</evidence>
<name>A0A4Y2ILA6_ARAVE</name>
<dbReference type="AlphaFoldDB" id="A0A4Y2ILA6"/>
<feature type="compositionally biased region" description="Low complexity" evidence="1">
    <location>
        <begin position="70"/>
        <end position="82"/>
    </location>
</feature>
<sequence>MHINFFLCFPASSHTEPCLQRPEIQSPPAANEASDMSSHIYTSTSLSLTQDKVMLSQSSVPDIEMNGIITSTPTSLSSSSSPCHKPDEEAGLASGENEHTSKDEISDKIENSAVLPTPVKSDPSSDNSAGKDNLIDRSMSVDAELDELLGDDDMNMDEIDANHNGDILLEIEEFLDS</sequence>
<evidence type="ECO:0000313" key="2">
    <source>
        <dbReference type="EMBL" id="GBM77756.1"/>
    </source>
</evidence>
<keyword evidence="3" id="KW-1185">Reference proteome</keyword>
<gene>
    <name evidence="2" type="ORF">AVEN_18846_1</name>
</gene>
<proteinExistence type="predicted"/>
<feature type="region of interest" description="Disordered" evidence="1">
    <location>
        <begin position="67"/>
        <end position="138"/>
    </location>
</feature>
<protein>
    <submittedName>
        <fullName evidence="2">Uncharacterized protein</fullName>
    </submittedName>
</protein>
<reference evidence="2 3" key="1">
    <citation type="journal article" date="2019" name="Sci. Rep.">
        <title>Orb-weaving spider Araneus ventricosus genome elucidates the spidroin gene catalogue.</title>
        <authorList>
            <person name="Kono N."/>
            <person name="Nakamura H."/>
            <person name="Ohtoshi R."/>
            <person name="Moran D.A.P."/>
            <person name="Shinohara A."/>
            <person name="Yoshida Y."/>
            <person name="Fujiwara M."/>
            <person name="Mori M."/>
            <person name="Tomita M."/>
            <person name="Arakawa K."/>
        </authorList>
    </citation>
    <scope>NUCLEOTIDE SEQUENCE [LARGE SCALE GENOMIC DNA]</scope>
</reference>